<dbReference type="GO" id="GO:0006355">
    <property type="term" value="P:regulation of DNA-templated transcription"/>
    <property type="evidence" value="ECO:0007669"/>
    <property type="project" value="InterPro"/>
</dbReference>
<dbReference type="InterPro" id="IPR001789">
    <property type="entry name" value="Sig_transdc_resp-reg_receiver"/>
</dbReference>
<dbReference type="Proteomes" id="UP000050430">
    <property type="component" value="Unassembled WGS sequence"/>
</dbReference>
<dbReference type="SMART" id="SM00862">
    <property type="entry name" value="Trans_reg_C"/>
    <property type="match status" value="1"/>
</dbReference>
<organism evidence="10 11">
    <name type="scientific">Leptolinea tardivitalis</name>
    <dbReference type="NCBI Taxonomy" id="229920"/>
    <lineage>
        <taxon>Bacteria</taxon>
        <taxon>Bacillati</taxon>
        <taxon>Chloroflexota</taxon>
        <taxon>Anaerolineae</taxon>
        <taxon>Anaerolineales</taxon>
        <taxon>Anaerolineaceae</taxon>
        <taxon>Leptolinea</taxon>
    </lineage>
</organism>
<dbReference type="SUPFAM" id="SSF52172">
    <property type="entry name" value="CheY-like"/>
    <property type="match status" value="1"/>
</dbReference>
<evidence type="ECO:0000256" key="1">
    <source>
        <dbReference type="ARBA" id="ARBA00022553"/>
    </source>
</evidence>
<evidence type="ECO:0000256" key="6">
    <source>
        <dbReference type="PROSITE-ProRule" id="PRU00169"/>
    </source>
</evidence>
<feature type="modified residue" description="4-aspartylphosphate" evidence="6">
    <location>
        <position position="53"/>
    </location>
</feature>
<keyword evidence="2" id="KW-0902">Two-component regulatory system</keyword>
<dbReference type="Gene3D" id="6.10.250.690">
    <property type="match status" value="1"/>
</dbReference>
<keyword evidence="4 7" id="KW-0238">DNA-binding</keyword>
<keyword evidence="5" id="KW-0804">Transcription</keyword>
<dbReference type="PANTHER" id="PTHR48111">
    <property type="entry name" value="REGULATOR OF RPOS"/>
    <property type="match status" value="1"/>
</dbReference>
<dbReference type="FunFam" id="3.40.50.2300:FF:000001">
    <property type="entry name" value="DNA-binding response regulator PhoB"/>
    <property type="match status" value="1"/>
</dbReference>
<dbReference type="GO" id="GO:0032993">
    <property type="term" value="C:protein-DNA complex"/>
    <property type="evidence" value="ECO:0007669"/>
    <property type="project" value="TreeGrafter"/>
</dbReference>
<dbReference type="RefSeq" id="WP_062420335.1">
    <property type="nucleotide sequence ID" value="NZ_BBYA01000001.1"/>
</dbReference>
<dbReference type="PROSITE" id="PS50110">
    <property type="entry name" value="RESPONSE_REGULATORY"/>
    <property type="match status" value="1"/>
</dbReference>
<accession>A0A0P6WNU3</accession>
<evidence type="ECO:0000313" key="10">
    <source>
        <dbReference type="EMBL" id="KPL71734.1"/>
    </source>
</evidence>
<dbReference type="PANTHER" id="PTHR48111:SF40">
    <property type="entry name" value="PHOSPHATE REGULON TRANSCRIPTIONAL REGULATORY PROTEIN PHOB"/>
    <property type="match status" value="1"/>
</dbReference>
<dbReference type="Gene3D" id="1.10.10.10">
    <property type="entry name" value="Winged helix-like DNA-binding domain superfamily/Winged helix DNA-binding domain"/>
    <property type="match status" value="1"/>
</dbReference>
<dbReference type="Pfam" id="PF00072">
    <property type="entry name" value="Response_reg"/>
    <property type="match status" value="1"/>
</dbReference>
<keyword evidence="11" id="KW-1185">Reference proteome</keyword>
<feature type="DNA-binding region" description="OmpR/PhoB-type" evidence="7">
    <location>
        <begin position="130"/>
        <end position="229"/>
    </location>
</feature>
<dbReference type="GO" id="GO:0000156">
    <property type="term" value="F:phosphorelay response regulator activity"/>
    <property type="evidence" value="ECO:0007669"/>
    <property type="project" value="TreeGrafter"/>
</dbReference>
<dbReference type="GO" id="GO:0000976">
    <property type="term" value="F:transcription cis-regulatory region binding"/>
    <property type="evidence" value="ECO:0007669"/>
    <property type="project" value="TreeGrafter"/>
</dbReference>
<gene>
    <name evidence="10" type="ORF">ADM99_09780</name>
</gene>
<evidence type="ECO:0000256" key="7">
    <source>
        <dbReference type="PROSITE-ProRule" id="PRU01091"/>
    </source>
</evidence>
<evidence type="ECO:0000313" key="11">
    <source>
        <dbReference type="Proteomes" id="UP000050430"/>
    </source>
</evidence>
<feature type="domain" description="Response regulatory" evidence="8">
    <location>
        <begin position="4"/>
        <end position="117"/>
    </location>
</feature>
<evidence type="ECO:0000256" key="3">
    <source>
        <dbReference type="ARBA" id="ARBA00023015"/>
    </source>
</evidence>
<evidence type="ECO:0000256" key="5">
    <source>
        <dbReference type="ARBA" id="ARBA00023163"/>
    </source>
</evidence>
<dbReference type="FunFam" id="1.10.10.10:FF:000018">
    <property type="entry name" value="DNA-binding response regulator ResD"/>
    <property type="match status" value="1"/>
</dbReference>
<dbReference type="Pfam" id="PF00486">
    <property type="entry name" value="Trans_reg_C"/>
    <property type="match status" value="1"/>
</dbReference>
<comment type="caution">
    <text evidence="10">The sequence shown here is derived from an EMBL/GenBank/DDBJ whole genome shotgun (WGS) entry which is preliminary data.</text>
</comment>
<dbReference type="EMBL" id="LGCK01000010">
    <property type="protein sequence ID" value="KPL71734.1"/>
    <property type="molecule type" value="Genomic_DNA"/>
</dbReference>
<dbReference type="OrthoDB" id="9792810at2"/>
<sequence length="232" mass="25652">MPGTVLLIDDDKLMRRSLAFNLQQAGYVVSTAADAEAGLEIIRQHRPDLVILDIGLPGMDGMDALKIIRDQLGVPVILLTARRRGVDEILGLELGADDYITKPFDFEVLQAHIKAVLRRTSGIKDAPSGLTEVNLGDLYINPAAHQVSLNGQELNLSPKEFDLLYLLASNSGKVLTTNDILTRVWGAEFEGQPQVVYVHIRWLREKLGDTSLESPRIQTIRGIGYKYLPKAI</sequence>
<dbReference type="InterPro" id="IPR001867">
    <property type="entry name" value="OmpR/PhoB-type_DNA-bd"/>
</dbReference>
<evidence type="ECO:0008006" key="12">
    <source>
        <dbReference type="Google" id="ProtNLM"/>
    </source>
</evidence>
<dbReference type="STRING" id="229920.ADM99_09780"/>
<dbReference type="PROSITE" id="PS51755">
    <property type="entry name" value="OMPR_PHOB"/>
    <property type="match status" value="1"/>
</dbReference>
<reference evidence="10 11" key="1">
    <citation type="submission" date="2015-07" db="EMBL/GenBank/DDBJ databases">
        <title>Genome sequence of Leptolinea tardivitalis DSM 16556.</title>
        <authorList>
            <person name="Hemp J."/>
            <person name="Ward L.M."/>
            <person name="Pace L.A."/>
            <person name="Fischer W.W."/>
        </authorList>
    </citation>
    <scope>NUCLEOTIDE SEQUENCE [LARGE SCALE GENOMIC DNA]</scope>
    <source>
        <strain evidence="10 11">YMTK-2</strain>
    </source>
</reference>
<evidence type="ECO:0000256" key="4">
    <source>
        <dbReference type="ARBA" id="ARBA00023125"/>
    </source>
</evidence>
<dbReference type="InterPro" id="IPR011006">
    <property type="entry name" value="CheY-like_superfamily"/>
</dbReference>
<dbReference type="InterPro" id="IPR036388">
    <property type="entry name" value="WH-like_DNA-bd_sf"/>
</dbReference>
<evidence type="ECO:0000256" key="2">
    <source>
        <dbReference type="ARBA" id="ARBA00023012"/>
    </source>
</evidence>
<keyword evidence="3" id="KW-0805">Transcription regulation</keyword>
<evidence type="ECO:0000259" key="9">
    <source>
        <dbReference type="PROSITE" id="PS51755"/>
    </source>
</evidence>
<dbReference type="CDD" id="cd00383">
    <property type="entry name" value="trans_reg_C"/>
    <property type="match status" value="1"/>
</dbReference>
<keyword evidence="1 6" id="KW-0597">Phosphoprotein</keyword>
<dbReference type="AlphaFoldDB" id="A0A0P6WNU3"/>
<dbReference type="Gene3D" id="3.40.50.2300">
    <property type="match status" value="1"/>
</dbReference>
<feature type="domain" description="OmpR/PhoB-type" evidence="9">
    <location>
        <begin position="130"/>
        <end position="229"/>
    </location>
</feature>
<name>A0A0P6WNU3_9CHLR</name>
<proteinExistence type="predicted"/>
<dbReference type="InterPro" id="IPR039420">
    <property type="entry name" value="WalR-like"/>
</dbReference>
<dbReference type="GO" id="GO:0005829">
    <property type="term" value="C:cytosol"/>
    <property type="evidence" value="ECO:0007669"/>
    <property type="project" value="TreeGrafter"/>
</dbReference>
<dbReference type="SMART" id="SM00448">
    <property type="entry name" value="REC"/>
    <property type="match status" value="1"/>
</dbReference>
<evidence type="ECO:0000259" key="8">
    <source>
        <dbReference type="PROSITE" id="PS50110"/>
    </source>
</evidence>
<protein>
    <recommendedName>
        <fullName evidence="12">DNA-binding response regulator</fullName>
    </recommendedName>
</protein>